<evidence type="ECO:0000313" key="2">
    <source>
        <dbReference type="EMBL" id="CAD7234391.1"/>
    </source>
</evidence>
<keyword evidence="1" id="KW-0443">Lipid metabolism</keyword>
<dbReference type="GO" id="GO:0035336">
    <property type="term" value="P:long-chain fatty-acyl-CoA metabolic process"/>
    <property type="evidence" value="ECO:0007669"/>
    <property type="project" value="TreeGrafter"/>
</dbReference>
<feature type="non-terminal residue" evidence="2">
    <location>
        <position position="149"/>
    </location>
</feature>
<gene>
    <name evidence="2" type="ORF">CTOB1V02_LOCUS12207</name>
</gene>
<dbReference type="Gene3D" id="3.40.50.720">
    <property type="entry name" value="NAD(P)-binding Rossmann-like Domain"/>
    <property type="match status" value="1"/>
</dbReference>
<dbReference type="PANTHER" id="PTHR11011:SF116">
    <property type="entry name" value="FATTY ACYL-COA REDUCTASE CG5065-RELATED"/>
    <property type="match status" value="1"/>
</dbReference>
<keyword evidence="1" id="KW-0444">Lipid biosynthesis</keyword>
<accession>A0A7R8WSR4</accession>
<comment type="similarity">
    <text evidence="1">Belongs to the fatty acyl-CoA reductase family.</text>
</comment>
<protein>
    <recommendedName>
        <fullName evidence="1">Fatty acyl-CoA reductase</fullName>
        <ecNumber evidence="1">1.2.1.84</ecNumber>
    </recommendedName>
</protein>
<dbReference type="OrthoDB" id="429813at2759"/>
<dbReference type="InterPro" id="IPR036291">
    <property type="entry name" value="NAD(P)-bd_dom_sf"/>
</dbReference>
<dbReference type="GO" id="GO:0080019">
    <property type="term" value="F:alcohol-forming very long-chain fatty acyl-CoA reductase activity"/>
    <property type="evidence" value="ECO:0007669"/>
    <property type="project" value="InterPro"/>
</dbReference>
<keyword evidence="1" id="KW-0560">Oxidoreductase</keyword>
<dbReference type="PANTHER" id="PTHR11011">
    <property type="entry name" value="MALE STERILITY PROTEIN 2-RELATED"/>
    <property type="match status" value="1"/>
</dbReference>
<sequence>AMVHVSTAFSNCDIPEIEEKIYPQEIDPDGLIDCLNWMSNDFLEKVTPALLGSKPNTYVLTKALAESLIQKAKGLPVAIVRPSIVTAAWMEPHPGWVDSNSGIHALVLGGARGVIRTFPGDPKNQADFIPVDIPINMMIVAAWHTARTF</sequence>
<comment type="catalytic activity">
    <reaction evidence="1">
        <text>a long-chain fatty acyl-CoA + 2 NADPH + 2 H(+) = a long-chain primary fatty alcohol + 2 NADP(+) + CoA</text>
        <dbReference type="Rhea" id="RHEA:52716"/>
        <dbReference type="ChEBI" id="CHEBI:15378"/>
        <dbReference type="ChEBI" id="CHEBI:57287"/>
        <dbReference type="ChEBI" id="CHEBI:57783"/>
        <dbReference type="ChEBI" id="CHEBI:58349"/>
        <dbReference type="ChEBI" id="CHEBI:77396"/>
        <dbReference type="ChEBI" id="CHEBI:83139"/>
        <dbReference type="EC" id="1.2.1.84"/>
    </reaction>
</comment>
<dbReference type="InterPro" id="IPR026055">
    <property type="entry name" value="FAR"/>
</dbReference>
<name>A0A7R8WSR4_9CRUS</name>
<dbReference type="EMBL" id="OB668530">
    <property type="protein sequence ID" value="CAD7234391.1"/>
    <property type="molecule type" value="Genomic_DNA"/>
</dbReference>
<dbReference type="GO" id="GO:0102965">
    <property type="term" value="F:alcohol-forming long-chain fatty acyl-CoA reductase activity"/>
    <property type="evidence" value="ECO:0007669"/>
    <property type="project" value="UniProtKB-EC"/>
</dbReference>
<reference evidence="2" key="1">
    <citation type="submission" date="2020-11" db="EMBL/GenBank/DDBJ databases">
        <authorList>
            <person name="Tran Van P."/>
        </authorList>
    </citation>
    <scope>NUCLEOTIDE SEQUENCE</scope>
</reference>
<evidence type="ECO:0000256" key="1">
    <source>
        <dbReference type="RuleBase" id="RU363097"/>
    </source>
</evidence>
<dbReference type="GO" id="GO:0005777">
    <property type="term" value="C:peroxisome"/>
    <property type="evidence" value="ECO:0007669"/>
    <property type="project" value="TreeGrafter"/>
</dbReference>
<feature type="non-terminal residue" evidence="2">
    <location>
        <position position="1"/>
    </location>
</feature>
<dbReference type="Pfam" id="PF07993">
    <property type="entry name" value="NAD_binding_4"/>
    <property type="match status" value="1"/>
</dbReference>
<organism evidence="2">
    <name type="scientific">Cyprideis torosa</name>
    <dbReference type="NCBI Taxonomy" id="163714"/>
    <lineage>
        <taxon>Eukaryota</taxon>
        <taxon>Metazoa</taxon>
        <taxon>Ecdysozoa</taxon>
        <taxon>Arthropoda</taxon>
        <taxon>Crustacea</taxon>
        <taxon>Oligostraca</taxon>
        <taxon>Ostracoda</taxon>
        <taxon>Podocopa</taxon>
        <taxon>Podocopida</taxon>
        <taxon>Cytherocopina</taxon>
        <taxon>Cytheroidea</taxon>
        <taxon>Cytherideidae</taxon>
        <taxon>Cyprideis</taxon>
    </lineage>
</organism>
<comment type="function">
    <text evidence="1">Catalyzes the reduction of fatty acyl-CoA to fatty alcohols.</text>
</comment>
<keyword evidence="1" id="KW-0521">NADP</keyword>
<dbReference type="AlphaFoldDB" id="A0A7R8WSR4"/>
<dbReference type="SUPFAM" id="SSF51735">
    <property type="entry name" value="NAD(P)-binding Rossmann-fold domains"/>
    <property type="match status" value="1"/>
</dbReference>
<proteinExistence type="inferred from homology"/>
<dbReference type="InterPro" id="IPR013120">
    <property type="entry name" value="FAR_NAD-bd"/>
</dbReference>
<dbReference type="EC" id="1.2.1.84" evidence="1"/>